<evidence type="ECO:0000313" key="3">
    <source>
        <dbReference type="Proteomes" id="UP000324897"/>
    </source>
</evidence>
<dbReference type="AlphaFoldDB" id="A0A5J9T4M6"/>
<evidence type="ECO:0000256" key="1">
    <source>
        <dbReference type="SAM" id="Phobius"/>
    </source>
</evidence>
<dbReference type="Proteomes" id="UP000324897">
    <property type="component" value="Unassembled WGS sequence"/>
</dbReference>
<name>A0A5J9T4M6_9POAL</name>
<keyword evidence="1" id="KW-0812">Transmembrane</keyword>
<keyword evidence="1" id="KW-1133">Transmembrane helix</keyword>
<keyword evidence="1" id="KW-0472">Membrane</keyword>
<proteinExistence type="predicted"/>
<gene>
    <name evidence="2" type="ORF">EJB05_49404</name>
</gene>
<reference evidence="2 3" key="1">
    <citation type="journal article" date="2019" name="Sci. Rep.">
        <title>A high-quality genome of Eragrostis curvula grass provides insights into Poaceae evolution and supports new strategies to enhance forage quality.</title>
        <authorList>
            <person name="Carballo J."/>
            <person name="Santos B.A.C.M."/>
            <person name="Zappacosta D."/>
            <person name="Garbus I."/>
            <person name="Selva J.P."/>
            <person name="Gallo C.A."/>
            <person name="Diaz A."/>
            <person name="Albertini E."/>
            <person name="Caccamo M."/>
            <person name="Echenique V."/>
        </authorList>
    </citation>
    <scope>NUCLEOTIDE SEQUENCE [LARGE SCALE GENOMIC DNA]</scope>
    <source>
        <strain evidence="3">cv. Victoria</strain>
        <tissue evidence="2">Leaf</tissue>
    </source>
</reference>
<dbReference type="EMBL" id="RWGY01000051">
    <property type="protein sequence ID" value="TVU06204.1"/>
    <property type="molecule type" value="Genomic_DNA"/>
</dbReference>
<dbReference type="Gramene" id="TVU06204">
    <property type="protein sequence ID" value="TVU06204"/>
    <property type="gene ID" value="EJB05_49404"/>
</dbReference>
<keyword evidence="3" id="KW-1185">Reference proteome</keyword>
<feature type="transmembrane region" description="Helical" evidence="1">
    <location>
        <begin position="103"/>
        <end position="124"/>
    </location>
</feature>
<comment type="caution">
    <text evidence="2">The sequence shown here is derived from an EMBL/GenBank/DDBJ whole genome shotgun (WGS) entry which is preliminary data.</text>
</comment>
<accession>A0A5J9T4M6</accession>
<feature type="non-terminal residue" evidence="2">
    <location>
        <position position="1"/>
    </location>
</feature>
<sequence length="199" mass="20967">MPASPSGVRDSDEATVLLDSAVAVLLAGRDDLHGLAELVQLSLSASASMVPVTFTVTLSASIMTSTTPGGIPRCSKSTKAAPLILEDAADAGRAVHLDLERHLLVGLGLLFVTAASLLFIRLLLLLGRPGAGGDDLHGLLGPGLDALLELCRVRRAGHNQIACHNVRRHTCDRTVKLTVRNGRKLKDRSNHATKHDDGL</sequence>
<organism evidence="2 3">
    <name type="scientific">Eragrostis curvula</name>
    <name type="common">weeping love grass</name>
    <dbReference type="NCBI Taxonomy" id="38414"/>
    <lineage>
        <taxon>Eukaryota</taxon>
        <taxon>Viridiplantae</taxon>
        <taxon>Streptophyta</taxon>
        <taxon>Embryophyta</taxon>
        <taxon>Tracheophyta</taxon>
        <taxon>Spermatophyta</taxon>
        <taxon>Magnoliopsida</taxon>
        <taxon>Liliopsida</taxon>
        <taxon>Poales</taxon>
        <taxon>Poaceae</taxon>
        <taxon>PACMAD clade</taxon>
        <taxon>Chloridoideae</taxon>
        <taxon>Eragrostideae</taxon>
        <taxon>Eragrostidinae</taxon>
        <taxon>Eragrostis</taxon>
    </lineage>
</organism>
<protein>
    <submittedName>
        <fullName evidence="2">Uncharacterized protein</fullName>
    </submittedName>
</protein>
<evidence type="ECO:0000313" key="2">
    <source>
        <dbReference type="EMBL" id="TVU06204.1"/>
    </source>
</evidence>